<sequence length="147" mass="16097">MRVLKSVVATSLAIGLAGSVVANDVKLSDNAIQMKSSLYGDSVKMTITGPDKFRYTSEKAGGNALLSLDEVNARKDGLYKYEFVEIKTLGEEDVVDEFNGRGKTKRKIVESKKVSGHFRISNGVLVSKNKLEKTNITINPRTLNSEN</sequence>
<keyword evidence="1" id="KW-0732">Signal</keyword>
<accession>A0A545TSM6</accession>
<dbReference type="EMBL" id="VIKS01000018">
    <property type="protein sequence ID" value="TQV80223.1"/>
    <property type="molecule type" value="Genomic_DNA"/>
</dbReference>
<feature type="signal peptide" evidence="1">
    <location>
        <begin position="1"/>
        <end position="22"/>
    </location>
</feature>
<reference evidence="2 3" key="1">
    <citation type="submission" date="2019-07" db="EMBL/GenBank/DDBJ databases">
        <title>Draft genome for Aliikangiella sp. M105.</title>
        <authorList>
            <person name="Wang G."/>
        </authorList>
    </citation>
    <scope>NUCLEOTIDE SEQUENCE [LARGE SCALE GENOMIC DNA]</scope>
    <source>
        <strain evidence="2 3">M105</strain>
    </source>
</reference>
<protein>
    <submittedName>
        <fullName evidence="2">Uncharacterized protein</fullName>
    </submittedName>
</protein>
<proteinExistence type="predicted"/>
<evidence type="ECO:0000313" key="3">
    <source>
        <dbReference type="Proteomes" id="UP000315439"/>
    </source>
</evidence>
<evidence type="ECO:0000313" key="2">
    <source>
        <dbReference type="EMBL" id="TQV80223.1"/>
    </source>
</evidence>
<dbReference type="RefSeq" id="WP_142935307.1">
    <property type="nucleotide sequence ID" value="NZ_ML660174.1"/>
</dbReference>
<dbReference type="AlphaFoldDB" id="A0A545TSM6"/>
<gene>
    <name evidence="2" type="ORF">FLL46_26250</name>
</gene>
<name>A0A545TSM6_9GAMM</name>
<dbReference type="Proteomes" id="UP000315439">
    <property type="component" value="Unassembled WGS sequence"/>
</dbReference>
<feature type="chain" id="PRO_5021738805" evidence="1">
    <location>
        <begin position="23"/>
        <end position="147"/>
    </location>
</feature>
<comment type="caution">
    <text evidence="2">The sequence shown here is derived from an EMBL/GenBank/DDBJ whole genome shotgun (WGS) entry which is preliminary data.</text>
</comment>
<organism evidence="2 3">
    <name type="scientific">Aliikangiella coralliicola</name>
    <dbReference type="NCBI Taxonomy" id="2592383"/>
    <lineage>
        <taxon>Bacteria</taxon>
        <taxon>Pseudomonadati</taxon>
        <taxon>Pseudomonadota</taxon>
        <taxon>Gammaproteobacteria</taxon>
        <taxon>Oceanospirillales</taxon>
        <taxon>Pleioneaceae</taxon>
        <taxon>Aliikangiella</taxon>
    </lineage>
</organism>
<keyword evidence="3" id="KW-1185">Reference proteome</keyword>
<evidence type="ECO:0000256" key="1">
    <source>
        <dbReference type="SAM" id="SignalP"/>
    </source>
</evidence>